<dbReference type="EMBL" id="KK198754">
    <property type="protein sequence ID" value="KCW84804.1"/>
    <property type="molecule type" value="Genomic_DNA"/>
</dbReference>
<protein>
    <submittedName>
        <fullName evidence="1">Uncharacterized protein</fullName>
    </submittedName>
</protein>
<proteinExistence type="predicted"/>
<accession>A0A059D2U5</accession>
<dbReference type="Gramene" id="KCW84804">
    <property type="protein sequence ID" value="KCW84804"/>
    <property type="gene ID" value="EUGRSUZ_B01604"/>
</dbReference>
<gene>
    <name evidence="1" type="ORF">EUGRSUZ_B01604</name>
</gene>
<dbReference type="AlphaFoldDB" id="A0A059D2U5"/>
<organism evidence="1">
    <name type="scientific">Eucalyptus grandis</name>
    <name type="common">Flooded gum</name>
    <dbReference type="NCBI Taxonomy" id="71139"/>
    <lineage>
        <taxon>Eukaryota</taxon>
        <taxon>Viridiplantae</taxon>
        <taxon>Streptophyta</taxon>
        <taxon>Embryophyta</taxon>
        <taxon>Tracheophyta</taxon>
        <taxon>Spermatophyta</taxon>
        <taxon>Magnoliopsida</taxon>
        <taxon>eudicotyledons</taxon>
        <taxon>Gunneridae</taxon>
        <taxon>Pentapetalae</taxon>
        <taxon>rosids</taxon>
        <taxon>malvids</taxon>
        <taxon>Myrtales</taxon>
        <taxon>Myrtaceae</taxon>
        <taxon>Myrtoideae</taxon>
        <taxon>Eucalypteae</taxon>
        <taxon>Eucalyptus</taxon>
    </lineage>
</organism>
<reference evidence="1" key="1">
    <citation type="submission" date="2013-07" db="EMBL/GenBank/DDBJ databases">
        <title>The genome of Eucalyptus grandis.</title>
        <authorList>
            <person name="Schmutz J."/>
            <person name="Hayes R."/>
            <person name="Myburg A."/>
            <person name="Tuskan G."/>
            <person name="Grattapaglia D."/>
            <person name="Rokhsar D.S."/>
        </authorList>
    </citation>
    <scope>NUCLEOTIDE SEQUENCE</scope>
    <source>
        <tissue evidence="1">Leaf extractions</tissue>
    </source>
</reference>
<evidence type="ECO:0000313" key="1">
    <source>
        <dbReference type="EMBL" id="KCW84804.1"/>
    </source>
</evidence>
<sequence>MWMLGYCRRFFDDMGPHKSTVTWNAIISARQLFLLNVGKGCGLLELHDFLISGFFLACGHLGTLEIGNWAVAFLEKIILGLALTDYNL</sequence>
<name>A0A059D2U5_EUCGR</name>
<dbReference type="InParanoid" id="A0A059D2U5"/>